<reference evidence="1 2" key="1">
    <citation type="submission" date="2014-05" db="EMBL/GenBank/DDBJ databases">
        <title>Whole genome shotgun sequence of Rhizobium rhizogenes NBRC 13257.</title>
        <authorList>
            <person name="Katano-Makiyama Y."/>
            <person name="Hosoyama A."/>
            <person name="Hashimoto M."/>
            <person name="Hosoyama Y."/>
            <person name="Noguchi M."/>
            <person name="Tsuchikane K."/>
            <person name="Kimura A."/>
            <person name="Ohji S."/>
            <person name="Ichikawa N."/>
            <person name="Yamazoe A."/>
            <person name="Fujita N."/>
        </authorList>
    </citation>
    <scope>NUCLEOTIDE SEQUENCE [LARGE SCALE GENOMIC DNA]</scope>
    <source>
        <strain evidence="1 2">NBRC 13257</strain>
    </source>
</reference>
<accession>A0AA87QLU4</accession>
<dbReference type="EMBL" id="BAYX01000031">
    <property type="protein sequence ID" value="GAJ97073.1"/>
    <property type="molecule type" value="Genomic_DNA"/>
</dbReference>
<evidence type="ECO:0000313" key="2">
    <source>
        <dbReference type="Proteomes" id="UP000026941"/>
    </source>
</evidence>
<sequence>MLDQIDDEIDQFTADGAYDGTPTYNAVLCHSPGARVVIPPRLNATKQPNAQASCQRDYHIASILVDGRLKW</sequence>
<evidence type="ECO:0000313" key="1">
    <source>
        <dbReference type="EMBL" id="GAJ97073.1"/>
    </source>
</evidence>
<protein>
    <recommendedName>
        <fullName evidence="3">Transposase</fullName>
    </recommendedName>
</protein>
<proteinExistence type="predicted"/>
<dbReference type="AlphaFoldDB" id="A0AA87QLU4"/>
<gene>
    <name evidence="1" type="ORF">RRH01S_31_00050</name>
</gene>
<organism evidence="1 2">
    <name type="scientific">Rhizobium rhizogenes NBRC 13257</name>
    <dbReference type="NCBI Taxonomy" id="1220581"/>
    <lineage>
        <taxon>Bacteria</taxon>
        <taxon>Pseudomonadati</taxon>
        <taxon>Pseudomonadota</taxon>
        <taxon>Alphaproteobacteria</taxon>
        <taxon>Hyphomicrobiales</taxon>
        <taxon>Rhizobiaceae</taxon>
        <taxon>Rhizobium/Agrobacterium group</taxon>
        <taxon>Rhizobium</taxon>
    </lineage>
</organism>
<name>A0AA87QLU4_RHIRH</name>
<evidence type="ECO:0008006" key="3">
    <source>
        <dbReference type="Google" id="ProtNLM"/>
    </source>
</evidence>
<comment type="caution">
    <text evidence="1">The sequence shown here is derived from an EMBL/GenBank/DDBJ whole genome shotgun (WGS) entry which is preliminary data.</text>
</comment>
<dbReference type="Proteomes" id="UP000026941">
    <property type="component" value="Unassembled WGS sequence"/>
</dbReference>